<protein>
    <recommendedName>
        <fullName evidence="1">M23ase beta-sheet core domain-containing protein</fullName>
    </recommendedName>
</protein>
<reference evidence="2 3" key="1">
    <citation type="journal article" date="2015" name="Microbiome">
        <title>Genomic resolution of linkages in carbon, nitrogen, and sulfur cycling among widespread estuary sediment bacteria.</title>
        <authorList>
            <person name="Baker B.J."/>
            <person name="Lazar C.S."/>
            <person name="Teske A.P."/>
            <person name="Dick G.J."/>
        </authorList>
    </citation>
    <scope>NUCLEOTIDE SEQUENCE [LARGE SCALE GENOMIC DNA]</scope>
    <source>
        <strain evidence="2">SM23_60</strain>
    </source>
</reference>
<sequence length="405" mass="45741">MIFLFVLALAWPLAPVDSMHALGNNWGEYQEYGGWPYMHPGIDVMGITVGKPVYAVDSGVVKAWLTTSGVWHWRLAIADYETVDSVEAWLYAHIDSARYHKNVGDYVAAGELIGYLVEWPIFGFDHLHFARIKDAGAVWEYGDWAFIQNPLVIIEPYNDTTEPVFENAIGNNRFAFCVNNTSTYLQPDSLYGNVDIIAKIYDDNGLPLLYPVWERLIPYQIEYEIRGPVPQPTRLSFIFYGVLRWTENIEVIYKDDAVCDSRGDYDYRDYYFIVTNTDGDSVVESSDAVFSWVTTDYPDGDYWIIVTAYDAANNDARDSMLVSVKNAQAVNEQIVQSCEDPLRKLSNPVSGPLTIPTEDDVLVFDVSGRLITSHQSATALSPGVYFVVFDRGAQVFTRKIVVISD</sequence>
<proteinExistence type="predicted"/>
<dbReference type="InterPro" id="IPR016047">
    <property type="entry name" value="M23ase_b-sheet_dom"/>
</dbReference>
<dbReference type="InterPro" id="IPR011055">
    <property type="entry name" value="Dup_hybrid_motif"/>
</dbReference>
<dbReference type="EMBL" id="LJUO01000011">
    <property type="protein sequence ID" value="KPK73334.1"/>
    <property type="molecule type" value="Genomic_DNA"/>
</dbReference>
<dbReference type="Proteomes" id="UP000051096">
    <property type="component" value="Unassembled WGS sequence"/>
</dbReference>
<dbReference type="Gene3D" id="2.70.70.10">
    <property type="entry name" value="Glucose Permease (Domain IIA)"/>
    <property type="match status" value="1"/>
</dbReference>
<accession>A0A0S8GJX0</accession>
<dbReference type="AlphaFoldDB" id="A0A0S8GJX0"/>
<evidence type="ECO:0000313" key="3">
    <source>
        <dbReference type="Proteomes" id="UP000051096"/>
    </source>
</evidence>
<name>A0A0S8GJX0_UNCW3</name>
<comment type="caution">
    <text evidence="2">The sequence shown here is derived from an EMBL/GenBank/DDBJ whole genome shotgun (WGS) entry which is preliminary data.</text>
</comment>
<dbReference type="SUPFAM" id="SSF51261">
    <property type="entry name" value="Duplicated hybrid motif"/>
    <property type="match status" value="1"/>
</dbReference>
<dbReference type="InterPro" id="IPR026444">
    <property type="entry name" value="Secre_tail"/>
</dbReference>
<dbReference type="NCBIfam" id="TIGR04183">
    <property type="entry name" value="Por_Secre_tail"/>
    <property type="match status" value="1"/>
</dbReference>
<evidence type="ECO:0000313" key="2">
    <source>
        <dbReference type="EMBL" id="KPK73334.1"/>
    </source>
</evidence>
<organism evidence="2 3">
    <name type="scientific">candidate division WOR_3 bacterium SM23_60</name>
    <dbReference type="NCBI Taxonomy" id="1703780"/>
    <lineage>
        <taxon>Bacteria</taxon>
        <taxon>Bacteria division WOR-3</taxon>
    </lineage>
</organism>
<gene>
    <name evidence="2" type="ORF">AMJ87_02090</name>
</gene>
<dbReference type="CDD" id="cd12797">
    <property type="entry name" value="M23_peptidase"/>
    <property type="match status" value="1"/>
</dbReference>
<evidence type="ECO:0000259" key="1">
    <source>
        <dbReference type="Pfam" id="PF01551"/>
    </source>
</evidence>
<feature type="domain" description="M23ase beta-sheet core" evidence="1">
    <location>
        <begin position="38"/>
        <end position="134"/>
    </location>
</feature>
<dbReference type="Pfam" id="PF01551">
    <property type="entry name" value="Peptidase_M23"/>
    <property type="match status" value="1"/>
</dbReference>